<comment type="similarity">
    <text evidence="2">Belongs to the GtrA family.</text>
</comment>
<proteinExistence type="inferred from homology"/>
<sequence>MKKLIDQIIKFTGVGVLCFFIDFAILYCLTDWAGWHYLVSAAAAFTGSVIVNYILSVKFVFDTNERYQKSRNFTLFIIFSIIGLLLTELIMKIGVDGIGLNYLLVKIGATAIVMVYNFITRKKFLE</sequence>
<dbReference type="GO" id="GO:0005886">
    <property type="term" value="C:plasma membrane"/>
    <property type="evidence" value="ECO:0007669"/>
    <property type="project" value="TreeGrafter"/>
</dbReference>
<dbReference type="RefSeq" id="WP_281873062.1">
    <property type="nucleotide sequence ID" value="NZ_BSBO01000023.1"/>
</dbReference>
<feature type="transmembrane region" description="Helical" evidence="6">
    <location>
        <begin position="100"/>
        <end position="119"/>
    </location>
</feature>
<dbReference type="EMBL" id="BSBO01000023">
    <property type="protein sequence ID" value="GLG05105.1"/>
    <property type="molecule type" value="Genomic_DNA"/>
</dbReference>
<accession>A0A9W6C9I2</accession>
<evidence type="ECO:0000256" key="6">
    <source>
        <dbReference type="SAM" id="Phobius"/>
    </source>
</evidence>
<evidence type="ECO:0000259" key="7">
    <source>
        <dbReference type="Pfam" id="PF04138"/>
    </source>
</evidence>
<keyword evidence="3 6" id="KW-0812">Transmembrane</keyword>
<evidence type="ECO:0000256" key="5">
    <source>
        <dbReference type="ARBA" id="ARBA00023136"/>
    </source>
</evidence>
<dbReference type="PANTHER" id="PTHR38459:SF1">
    <property type="entry name" value="PROPHAGE BACTOPRENOL-LINKED GLUCOSE TRANSLOCASE HOMOLOG"/>
    <property type="match status" value="1"/>
</dbReference>
<keyword evidence="4 6" id="KW-1133">Transmembrane helix</keyword>
<dbReference type="GO" id="GO:0000271">
    <property type="term" value="P:polysaccharide biosynthetic process"/>
    <property type="evidence" value="ECO:0007669"/>
    <property type="project" value="InterPro"/>
</dbReference>
<feature type="transmembrane region" description="Helical" evidence="6">
    <location>
        <begin position="35"/>
        <end position="61"/>
    </location>
</feature>
<keyword evidence="9" id="KW-1185">Reference proteome</keyword>
<protein>
    <recommendedName>
        <fullName evidence="7">GtrA/DPMS transmembrane domain-containing protein</fullName>
    </recommendedName>
</protein>
<dbReference type="InterPro" id="IPR007267">
    <property type="entry name" value="GtrA_DPMS_TM"/>
</dbReference>
<feature type="transmembrane region" description="Helical" evidence="6">
    <location>
        <begin position="12"/>
        <end position="29"/>
    </location>
</feature>
<evidence type="ECO:0000256" key="3">
    <source>
        <dbReference type="ARBA" id="ARBA00022692"/>
    </source>
</evidence>
<dbReference type="Pfam" id="PF04138">
    <property type="entry name" value="GtrA_DPMS_TM"/>
    <property type="match status" value="1"/>
</dbReference>
<evidence type="ECO:0000256" key="2">
    <source>
        <dbReference type="ARBA" id="ARBA00009399"/>
    </source>
</evidence>
<reference evidence="8 9" key="1">
    <citation type="journal article" date="2023" name="Int. J. Syst. Evol. Microbiol.">
        <title>Sellimonas catena sp. nov., isolated from human faeces.</title>
        <authorList>
            <person name="Hisatomi A."/>
            <person name="Ohkuma M."/>
            <person name="Sakamoto M."/>
        </authorList>
    </citation>
    <scope>NUCLEOTIDE SEQUENCE [LARGE SCALE GENOMIC DNA]</scope>
    <source>
        <strain evidence="8 9">12EGH17</strain>
    </source>
</reference>
<dbReference type="PANTHER" id="PTHR38459">
    <property type="entry name" value="PROPHAGE BACTOPRENOL-LINKED GLUCOSE TRANSLOCASE HOMOLOG"/>
    <property type="match status" value="1"/>
</dbReference>
<evidence type="ECO:0000256" key="1">
    <source>
        <dbReference type="ARBA" id="ARBA00004141"/>
    </source>
</evidence>
<organism evidence="8 9">
    <name type="scientific">Sellimonas catena</name>
    <dbReference type="NCBI Taxonomy" id="2994035"/>
    <lineage>
        <taxon>Bacteria</taxon>
        <taxon>Bacillati</taxon>
        <taxon>Bacillota</taxon>
        <taxon>Clostridia</taxon>
        <taxon>Lachnospirales</taxon>
        <taxon>Lachnospiraceae</taxon>
        <taxon>Sellimonas</taxon>
    </lineage>
</organism>
<dbReference type="InterPro" id="IPR051401">
    <property type="entry name" value="GtrA_CellWall_Glycosyl"/>
</dbReference>
<comment type="caution">
    <text evidence="8">The sequence shown here is derived from an EMBL/GenBank/DDBJ whole genome shotgun (WGS) entry which is preliminary data.</text>
</comment>
<keyword evidence="5 6" id="KW-0472">Membrane</keyword>
<evidence type="ECO:0000313" key="8">
    <source>
        <dbReference type="EMBL" id="GLG05105.1"/>
    </source>
</evidence>
<feature type="transmembrane region" description="Helical" evidence="6">
    <location>
        <begin position="73"/>
        <end position="94"/>
    </location>
</feature>
<gene>
    <name evidence="8" type="ORF">Selli1_22790</name>
</gene>
<dbReference type="Proteomes" id="UP001145145">
    <property type="component" value="Unassembled WGS sequence"/>
</dbReference>
<feature type="domain" description="GtrA/DPMS transmembrane" evidence="7">
    <location>
        <begin position="10"/>
        <end position="124"/>
    </location>
</feature>
<evidence type="ECO:0000313" key="9">
    <source>
        <dbReference type="Proteomes" id="UP001145145"/>
    </source>
</evidence>
<name>A0A9W6C9I2_9FIRM</name>
<evidence type="ECO:0000256" key="4">
    <source>
        <dbReference type="ARBA" id="ARBA00022989"/>
    </source>
</evidence>
<comment type="subcellular location">
    <subcellularLocation>
        <location evidence="1">Membrane</location>
        <topology evidence="1">Multi-pass membrane protein</topology>
    </subcellularLocation>
</comment>
<dbReference type="AlphaFoldDB" id="A0A9W6C9I2"/>